<dbReference type="InterPro" id="IPR002104">
    <property type="entry name" value="Integrase_catalytic"/>
</dbReference>
<dbReference type="InterPro" id="IPR050090">
    <property type="entry name" value="Tyrosine_recombinase_XerCD"/>
</dbReference>
<dbReference type="GO" id="GO:0003677">
    <property type="term" value="F:DNA binding"/>
    <property type="evidence" value="ECO:0007669"/>
    <property type="project" value="UniProtKB-KW"/>
</dbReference>
<evidence type="ECO:0000256" key="2">
    <source>
        <dbReference type="ARBA" id="ARBA00023125"/>
    </source>
</evidence>
<dbReference type="Pfam" id="PF00589">
    <property type="entry name" value="Phage_integrase"/>
    <property type="match status" value="1"/>
</dbReference>
<comment type="similarity">
    <text evidence="1">Belongs to the 'phage' integrase family.</text>
</comment>
<name>A0A382ECC0_9ZZZZ</name>
<dbReference type="GO" id="GO:0015074">
    <property type="term" value="P:DNA integration"/>
    <property type="evidence" value="ECO:0007669"/>
    <property type="project" value="InterPro"/>
</dbReference>
<keyword evidence="2" id="KW-0238">DNA-binding</keyword>
<dbReference type="PROSITE" id="PS51898">
    <property type="entry name" value="TYR_RECOMBINASE"/>
    <property type="match status" value="1"/>
</dbReference>
<dbReference type="SUPFAM" id="SSF56349">
    <property type="entry name" value="DNA breaking-rejoining enzymes"/>
    <property type="match status" value="1"/>
</dbReference>
<proteinExistence type="inferred from homology"/>
<accession>A0A382ECC0</accession>
<dbReference type="InterPro" id="IPR013762">
    <property type="entry name" value="Integrase-like_cat_sf"/>
</dbReference>
<reference evidence="5" key="1">
    <citation type="submission" date="2018-05" db="EMBL/GenBank/DDBJ databases">
        <authorList>
            <person name="Lanie J.A."/>
            <person name="Ng W.-L."/>
            <person name="Kazmierczak K.M."/>
            <person name="Andrzejewski T.M."/>
            <person name="Davidsen T.M."/>
            <person name="Wayne K.J."/>
            <person name="Tettelin H."/>
            <person name="Glass J.I."/>
            <person name="Rusch D."/>
            <person name="Podicherti R."/>
            <person name="Tsui H.-C.T."/>
            <person name="Winkler M.E."/>
        </authorList>
    </citation>
    <scope>NUCLEOTIDE SEQUENCE</scope>
</reference>
<evidence type="ECO:0000256" key="3">
    <source>
        <dbReference type="ARBA" id="ARBA00023172"/>
    </source>
</evidence>
<evidence type="ECO:0000259" key="4">
    <source>
        <dbReference type="PROSITE" id="PS51898"/>
    </source>
</evidence>
<dbReference type="CDD" id="cd00397">
    <property type="entry name" value="DNA_BRE_C"/>
    <property type="match status" value="1"/>
</dbReference>
<dbReference type="InterPro" id="IPR010998">
    <property type="entry name" value="Integrase_recombinase_N"/>
</dbReference>
<protein>
    <recommendedName>
        <fullName evidence="4">Tyr recombinase domain-containing protein</fullName>
    </recommendedName>
</protein>
<gene>
    <name evidence="5" type="ORF">METZ01_LOCUS201290</name>
</gene>
<dbReference type="Gene3D" id="1.10.150.130">
    <property type="match status" value="1"/>
</dbReference>
<dbReference type="InterPro" id="IPR011010">
    <property type="entry name" value="DNA_brk_join_enz"/>
</dbReference>
<dbReference type="Gene3D" id="1.10.443.10">
    <property type="entry name" value="Intergrase catalytic core"/>
    <property type="match status" value="1"/>
</dbReference>
<dbReference type="PANTHER" id="PTHR30349:SF64">
    <property type="entry name" value="PROPHAGE INTEGRASE INTD-RELATED"/>
    <property type="match status" value="1"/>
</dbReference>
<dbReference type="EMBL" id="UINC01043835">
    <property type="protein sequence ID" value="SVB48436.1"/>
    <property type="molecule type" value="Genomic_DNA"/>
</dbReference>
<feature type="domain" description="Tyr recombinase" evidence="4">
    <location>
        <begin position="182"/>
        <end position="440"/>
    </location>
</feature>
<dbReference type="PANTHER" id="PTHR30349">
    <property type="entry name" value="PHAGE INTEGRASE-RELATED"/>
    <property type="match status" value="1"/>
</dbReference>
<dbReference type="GO" id="GO:0006310">
    <property type="term" value="P:DNA recombination"/>
    <property type="evidence" value="ECO:0007669"/>
    <property type="project" value="UniProtKB-KW"/>
</dbReference>
<organism evidence="5">
    <name type="scientific">marine metagenome</name>
    <dbReference type="NCBI Taxonomy" id="408172"/>
    <lineage>
        <taxon>unclassified sequences</taxon>
        <taxon>metagenomes</taxon>
        <taxon>ecological metagenomes</taxon>
    </lineage>
</organism>
<sequence>MAWTQATINNLKPTDKNYKKQEDNLVVMITPAGSITYYAYIRRNLEYLGTHPELTLRNAKKKKLDMFADMYMGKHEESKMTFEEFVFSNDFQEWSIGHRKTHVARMNSMKATILPKLGKVKLAKINKVDINRYKNARLKEGVKHSTINRELSDISGVLTQAFEMEYINLPIKVQKFSEDRGKERRVLDNWEVKALRDSAHSYEGLNTRQAKQKKHIGLVIDIALWCGLRKGEILRLHWGDIVNKGHYMKDLEDLVESEEDGDTDDVLTAGLSEYAFQIRGDTTKTGQTRLVPISKELLQELFIYYFFYEGIKESKTFALEMLSKIQGMNKETKKAMLDPNYSSDLNYKDFGIDKFLIQKKHKEKRIFPFKKVDNSFNTARDKAGLDKDVTLHSLRHNFCSKALEAGMSLHCVKDLAGHASITTTEIYLHTNPRIKFEQYRMFEELMSKTTL</sequence>
<evidence type="ECO:0000313" key="5">
    <source>
        <dbReference type="EMBL" id="SVB48436.1"/>
    </source>
</evidence>
<evidence type="ECO:0000256" key="1">
    <source>
        <dbReference type="ARBA" id="ARBA00008857"/>
    </source>
</evidence>
<keyword evidence="3" id="KW-0233">DNA recombination</keyword>
<dbReference type="AlphaFoldDB" id="A0A382ECC0"/>